<comment type="caution">
    <text evidence="10">The sequence shown here is derived from an EMBL/GenBank/DDBJ whole genome shotgun (WGS) entry which is preliminary data.</text>
</comment>
<dbReference type="SMART" id="SM00336">
    <property type="entry name" value="BBOX"/>
    <property type="match status" value="2"/>
</dbReference>
<dbReference type="Pfam" id="PF00643">
    <property type="entry name" value="zf-B_box"/>
    <property type="match status" value="1"/>
</dbReference>
<evidence type="ECO:0000256" key="8">
    <source>
        <dbReference type="PROSITE-ProRule" id="PRU00504"/>
    </source>
</evidence>
<dbReference type="PROSITE" id="PS51125">
    <property type="entry name" value="NHL"/>
    <property type="match status" value="4"/>
</dbReference>
<keyword evidence="5" id="KW-0862">Zinc</keyword>
<keyword evidence="2" id="KW-0479">Metal-binding</keyword>
<dbReference type="Gene3D" id="3.30.160.60">
    <property type="entry name" value="Classic Zinc Finger"/>
    <property type="match status" value="1"/>
</dbReference>
<dbReference type="Pfam" id="PF00630">
    <property type="entry name" value="Filamin"/>
    <property type="match status" value="1"/>
</dbReference>
<evidence type="ECO:0000256" key="3">
    <source>
        <dbReference type="ARBA" id="ARBA00022737"/>
    </source>
</evidence>
<comment type="similarity">
    <text evidence="1">Belongs to the TRIM/RBCC family.</text>
</comment>
<dbReference type="CDD" id="cd19796">
    <property type="entry name" value="Bbox2_TRIM71_C-VII"/>
    <property type="match status" value="1"/>
</dbReference>
<dbReference type="PANTHER" id="PTHR24104">
    <property type="entry name" value="E3 UBIQUITIN-PROTEIN LIGASE NHLRC1-RELATED"/>
    <property type="match status" value="1"/>
</dbReference>
<dbReference type="SUPFAM" id="SSF81296">
    <property type="entry name" value="E set domains"/>
    <property type="match status" value="1"/>
</dbReference>
<dbReference type="SUPFAM" id="SSF57845">
    <property type="entry name" value="B-box zinc-binding domain"/>
    <property type="match status" value="1"/>
</dbReference>
<dbReference type="SMART" id="SM00557">
    <property type="entry name" value="IG_FLMN"/>
    <property type="match status" value="1"/>
</dbReference>
<feature type="domain" description="B box-type" evidence="9">
    <location>
        <begin position="162"/>
        <end position="203"/>
    </location>
</feature>
<evidence type="ECO:0000313" key="10">
    <source>
        <dbReference type="EMBL" id="CAK8685143.1"/>
    </source>
</evidence>
<feature type="repeat" description="NHL" evidence="8">
    <location>
        <begin position="534"/>
        <end position="574"/>
    </location>
</feature>
<sequence>MENSFNNLGISSNLVQSLTDISLTSSHTAPVSPVNAFNSNPFSQNDFGLSQSAFMGLGSSHDIPNSTDVSFSTALIGNILGSVNLQDDLKRPNSKKNTCSCDDQIVAEYFCHECNDHLCQKCVSAHHRVRLTKDHKIFKSSDFLDTDSVTSLPYLLSPPSETASNYCSTHANEVLHLFCDTCSAAVCSQCTFHDHSGHSLQYLNQVVEGSKTVTMSLLTDAKNSLQGLENSIGDIKRMRESIFNRSKVVESEIHSVMQKHRAALDQRERDLVRRVEQIRLFKSRTLGAQMESLRLSARKLKMIIEDVNRTLSSGNNIEILKAKEKMQAGVNACQSNIILAEDECLIFSPPESSHFLALNKIGNVRSSICAQQSVLIKDGNSSNNSLSGSLVSFTILARDHTGEAKVAGGDLLEVKIEKPDNNVFMLDAMDNGDGRYIFQLQVTQDGDYVISVKYRGIHVCKSPYILNVKPCVNYAARAATCMPIFTFGKEGDKPGELCRPWGICSDAQGNFIVADRSNNRIQIFKPDGNFHLMFGTSGTRPGQFDRPAGVAVDKKERIIVADKDNHRIQIFTFDGSFISTFGERGSKNGQFNYPWDVAANSAGVIAVTDTRNHRIQVFTSDGSFISKYGFEGAMWKHFDSPRGITFTNENQLVVTDFNNHRLVTIQPDMQSARFLGSEGSQTLQFLRPQVFVKLSQ</sequence>
<dbReference type="EMBL" id="CAWYQH010000099">
    <property type="protein sequence ID" value="CAK8685143.1"/>
    <property type="molecule type" value="Genomic_DNA"/>
</dbReference>
<dbReference type="SUPFAM" id="SSF101898">
    <property type="entry name" value="NHL repeat"/>
    <property type="match status" value="1"/>
</dbReference>
<feature type="repeat" description="NHL" evidence="8">
    <location>
        <begin position="484"/>
        <end position="527"/>
    </location>
</feature>
<dbReference type="InterPro" id="IPR017868">
    <property type="entry name" value="Filamin/ABP280_repeat-like"/>
</dbReference>
<protein>
    <recommendedName>
        <fullName evidence="9">B box-type domain-containing protein</fullName>
    </recommendedName>
</protein>
<dbReference type="Gene3D" id="2.120.10.30">
    <property type="entry name" value="TolB, C-terminal domain"/>
    <property type="match status" value="2"/>
</dbReference>
<dbReference type="InterPro" id="IPR013783">
    <property type="entry name" value="Ig-like_fold"/>
</dbReference>
<dbReference type="Proteomes" id="UP001642483">
    <property type="component" value="Unassembled WGS sequence"/>
</dbReference>
<dbReference type="PROSITE" id="PS50194">
    <property type="entry name" value="FILAMIN_REPEAT"/>
    <property type="match status" value="1"/>
</dbReference>
<dbReference type="InterPro" id="IPR000315">
    <property type="entry name" value="Znf_B-box"/>
</dbReference>
<dbReference type="PANTHER" id="PTHR24104:SF48">
    <property type="entry name" value="PROTEIN WECH"/>
    <property type="match status" value="1"/>
</dbReference>
<evidence type="ECO:0000256" key="4">
    <source>
        <dbReference type="ARBA" id="ARBA00022771"/>
    </source>
</evidence>
<dbReference type="InterPro" id="IPR014756">
    <property type="entry name" value="Ig_E-set"/>
</dbReference>
<feature type="repeat" description="NHL" evidence="8">
    <location>
        <begin position="578"/>
        <end position="621"/>
    </location>
</feature>
<keyword evidence="3" id="KW-0677">Repeat</keyword>
<feature type="domain" description="B box-type" evidence="9">
    <location>
        <begin position="94"/>
        <end position="140"/>
    </location>
</feature>
<keyword evidence="4 6" id="KW-0863">Zinc-finger</keyword>
<evidence type="ECO:0000256" key="1">
    <source>
        <dbReference type="ARBA" id="ARBA00008518"/>
    </source>
</evidence>
<proteinExistence type="inferred from homology"/>
<dbReference type="PROSITE" id="PS50119">
    <property type="entry name" value="ZF_BBOX"/>
    <property type="match status" value="2"/>
</dbReference>
<gene>
    <name evidence="10" type="ORF">CVLEPA_LOCUS16289</name>
</gene>
<evidence type="ECO:0000256" key="6">
    <source>
        <dbReference type="PROSITE-ProRule" id="PRU00024"/>
    </source>
</evidence>
<dbReference type="InterPro" id="IPR001298">
    <property type="entry name" value="Filamin/ABP280_rpt"/>
</dbReference>
<evidence type="ECO:0000256" key="2">
    <source>
        <dbReference type="ARBA" id="ARBA00022723"/>
    </source>
</evidence>
<evidence type="ECO:0000313" key="11">
    <source>
        <dbReference type="Proteomes" id="UP001642483"/>
    </source>
</evidence>
<feature type="repeat" description="Filamin" evidence="7">
    <location>
        <begin position="379"/>
        <end position="468"/>
    </location>
</feature>
<evidence type="ECO:0000256" key="5">
    <source>
        <dbReference type="ARBA" id="ARBA00022833"/>
    </source>
</evidence>
<dbReference type="Gene3D" id="2.60.40.10">
    <property type="entry name" value="Immunoglobulins"/>
    <property type="match status" value="1"/>
</dbReference>
<dbReference type="InterPro" id="IPR011042">
    <property type="entry name" value="6-blade_b-propeller_TolB-like"/>
</dbReference>
<reference evidence="10 11" key="1">
    <citation type="submission" date="2024-02" db="EMBL/GenBank/DDBJ databases">
        <authorList>
            <person name="Daric V."/>
            <person name="Darras S."/>
        </authorList>
    </citation>
    <scope>NUCLEOTIDE SEQUENCE [LARGE SCALE GENOMIC DNA]</scope>
</reference>
<dbReference type="InterPro" id="IPR050952">
    <property type="entry name" value="TRIM-NHL_E3_ligases"/>
</dbReference>
<feature type="repeat" description="NHL" evidence="8">
    <location>
        <begin position="625"/>
        <end position="668"/>
    </location>
</feature>
<keyword evidence="11" id="KW-1185">Reference proteome</keyword>
<dbReference type="CDD" id="cd14954">
    <property type="entry name" value="NHL_TRIM71_like"/>
    <property type="match status" value="1"/>
</dbReference>
<organism evidence="10 11">
    <name type="scientific">Clavelina lepadiformis</name>
    <name type="common">Light-bulb sea squirt</name>
    <name type="synonym">Ascidia lepadiformis</name>
    <dbReference type="NCBI Taxonomy" id="159417"/>
    <lineage>
        <taxon>Eukaryota</taxon>
        <taxon>Metazoa</taxon>
        <taxon>Chordata</taxon>
        <taxon>Tunicata</taxon>
        <taxon>Ascidiacea</taxon>
        <taxon>Aplousobranchia</taxon>
        <taxon>Clavelinidae</taxon>
        <taxon>Clavelina</taxon>
    </lineage>
</organism>
<dbReference type="InterPro" id="IPR001258">
    <property type="entry name" value="NHL_repeat"/>
</dbReference>
<accession>A0ABP0G2N6</accession>
<evidence type="ECO:0000256" key="7">
    <source>
        <dbReference type="PROSITE-ProRule" id="PRU00087"/>
    </source>
</evidence>
<evidence type="ECO:0000259" key="9">
    <source>
        <dbReference type="PROSITE" id="PS50119"/>
    </source>
</evidence>
<name>A0ABP0G2N6_CLALP</name>
<dbReference type="Pfam" id="PF01436">
    <property type="entry name" value="NHL"/>
    <property type="match status" value="4"/>
</dbReference>